<reference evidence="1" key="1">
    <citation type="submission" date="2020-04" db="EMBL/GenBank/DDBJ databases">
        <authorList>
            <person name="Alioto T."/>
            <person name="Alioto T."/>
            <person name="Gomez Garrido J."/>
        </authorList>
    </citation>
    <scope>NUCLEOTIDE SEQUENCE</scope>
    <source>
        <strain evidence="1">A484AB</strain>
    </source>
</reference>
<dbReference type="OrthoDB" id="5986564at2759"/>
<proteinExistence type="predicted"/>
<feature type="non-terminal residue" evidence="1">
    <location>
        <position position="139"/>
    </location>
</feature>
<dbReference type="Proteomes" id="UP001152795">
    <property type="component" value="Unassembled WGS sequence"/>
</dbReference>
<feature type="non-terminal residue" evidence="1">
    <location>
        <position position="1"/>
    </location>
</feature>
<evidence type="ECO:0000313" key="1">
    <source>
        <dbReference type="EMBL" id="CAB4038144.1"/>
    </source>
</evidence>
<comment type="caution">
    <text evidence="1">The sequence shown here is derived from an EMBL/GenBank/DDBJ whole genome shotgun (WGS) entry which is preliminary data.</text>
</comment>
<keyword evidence="2" id="KW-1185">Reference proteome</keyword>
<sequence>VITAKRRYYQNKLNEFKDDSKEAEEVLKLLKKLDISKATGLDNISNKILKIAAPLEISKDQYLFCLVTAFNYLKKVKSGVPQDDTNMKKDLEHLESWLIANKLTLNTVETEYMVVGSKQRINSLVGWEKLSERRQKCKA</sequence>
<dbReference type="AlphaFoldDB" id="A0A6S7K641"/>
<gene>
    <name evidence="1" type="ORF">PACLA_8A019747</name>
</gene>
<accession>A0A6S7K641</accession>
<name>A0A6S7K641_PARCT</name>
<evidence type="ECO:0000313" key="2">
    <source>
        <dbReference type="Proteomes" id="UP001152795"/>
    </source>
</evidence>
<organism evidence="1 2">
    <name type="scientific">Paramuricea clavata</name>
    <name type="common">Red gorgonian</name>
    <name type="synonym">Violescent sea-whip</name>
    <dbReference type="NCBI Taxonomy" id="317549"/>
    <lineage>
        <taxon>Eukaryota</taxon>
        <taxon>Metazoa</taxon>
        <taxon>Cnidaria</taxon>
        <taxon>Anthozoa</taxon>
        <taxon>Octocorallia</taxon>
        <taxon>Malacalcyonacea</taxon>
        <taxon>Plexauridae</taxon>
        <taxon>Paramuricea</taxon>
    </lineage>
</organism>
<protein>
    <submittedName>
        <fullName evidence="1">Uncharacterized protein</fullName>
    </submittedName>
</protein>
<dbReference type="EMBL" id="CACRXK020023858">
    <property type="protein sequence ID" value="CAB4038144.1"/>
    <property type="molecule type" value="Genomic_DNA"/>
</dbReference>